<dbReference type="Gramene" id="CDY24084">
    <property type="protein sequence ID" value="CDY24084"/>
    <property type="gene ID" value="GSBRNA2T00024630001"/>
</dbReference>
<organism evidence="1 2">
    <name type="scientific">Brassica napus</name>
    <name type="common">Rape</name>
    <dbReference type="NCBI Taxonomy" id="3708"/>
    <lineage>
        <taxon>Eukaryota</taxon>
        <taxon>Viridiplantae</taxon>
        <taxon>Streptophyta</taxon>
        <taxon>Embryophyta</taxon>
        <taxon>Tracheophyta</taxon>
        <taxon>Spermatophyta</taxon>
        <taxon>Magnoliopsida</taxon>
        <taxon>eudicotyledons</taxon>
        <taxon>Gunneridae</taxon>
        <taxon>Pentapetalae</taxon>
        <taxon>rosids</taxon>
        <taxon>malvids</taxon>
        <taxon>Brassicales</taxon>
        <taxon>Brassicaceae</taxon>
        <taxon>Brassiceae</taxon>
        <taxon>Brassica</taxon>
    </lineage>
</organism>
<gene>
    <name evidence="1" type="primary">BnaA06g00820D</name>
    <name evidence="1" type="ORF">GSBRNA2T00024630001</name>
</gene>
<evidence type="ECO:0000313" key="1">
    <source>
        <dbReference type="EMBL" id="CDY24084.1"/>
    </source>
</evidence>
<sequence length="31" mass="3591">MIEKDYKLISISHGSSIHHSEACKEVQRNYS</sequence>
<accession>A0A078GFI4</accession>
<dbReference type="PaxDb" id="3708-A0A078GFI4"/>
<dbReference type="EMBL" id="LK032153">
    <property type="protein sequence ID" value="CDY24084.1"/>
    <property type="molecule type" value="Genomic_DNA"/>
</dbReference>
<dbReference type="AlphaFoldDB" id="A0A078GFI4"/>
<proteinExistence type="predicted"/>
<evidence type="ECO:0000313" key="2">
    <source>
        <dbReference type="Proteomes" id="UP000028999"/>
    </source>
</evidence>
<protein>
    <submittedName>
        <fullName evidence="1">BnaA06g00820D protein</fullName>
    </submittedName>
</protein>
<reference evidence="1 2" key="1">
    <citation type="journal article" date="2014" name="Science">
        <title>Plant genetics. Early allopolyploid evolution in the post-Neolithic Brassica napus oilseed genome.</title>
        <authorList>
            <person name="Chalhoub B."/>
            <person name="Denoeud F."/>
            <person name="Liu S."/>
            <person name="Parkin I.A."/>
            <person name="Tang H."/>
            <person name="Wang X."/>
            <person name="Chiquet J."/>
            <person name="Belcram H."/>
            <person name="Tong C."/>
            <person name="Samans B."/>
            <person name="Correa M."/>
            <person name="Da Silva C."/>
            <person name="Just J."/>
            <person name="Falentin C."/>
            <person name="Koh C.S."/>
            <person name="Le Clainche I."/>
            <person name="Bernard M."/>
            <person name="Bento P."/>
            <person name="Noel B."/>
            <person name="Labadie K."/>
            <person name="Alberti A."/>
            <person name="Charles M."/>
            <person name="Arnaud D."/>
            <person name="Guo H."/>
            <person name="Daviaud C."/>
            <person name="Alamery S."/>
            <person name="Jabbari K."/>
            <person name="Zhao M."/>
            <person name="Edger P.P."/>
            <person name="Chelaifa H."/>
            <person name="Tack D."/>
            <person name="Lassalle G."/>
            <person name="Mestiri I."/>
            <person name="Schnel N."/>
            <person name="Le Paslier M.C."/>
            <person name="Fan G."/>
            <person name="Renault V."/>
            <person name="Bayer P.E."/>
            <person name="Golicz A.A."/>
            <person name="Manoli S."/>
            <person name="Lee T.H."/>
            <person name="Thi V.H."/>
            <person name="Chalabi S."/>
            <person name="Hu Q."/>
            <person name="Fan C."/>
            <person name="Tollenaere R."/>
            <person name="Lu Y."/>
            <person name="Battail C."/>
            <person name="Shen J."/>
            <person name="Sidebottom C.H."/>
            <person name="Wang X."/>
            <person name="Canaguier A."/>
            <person name="Chauveau A."/>
            <person name="Berard A."/>
            <person name="Deniot G."/>
            <person name="Guan M."/>
            <person name="Liu Z."/>
            <person name="Sun F."/>
            <person name="Lim Y.P."/>
            <person name="Lyons E."/>
            <person name="Town C.D."/>
            <person name="Bancroft I."/>
            <person name="Wang X."/>
            <person name="Meng J."/>
            <person name="Ma J."/>
            <person name="Pires J.C."/>
            <person name="King G.J."/>
            <person name="Brunel D."/>
            <person name="Delourme R."/>
            <person name="Renard M."/>
            <person name="Aury J.M."/>
            <person name="Adams K.L."/>
            <person name="Batley J."/>
            <person name="Snowdon R.J."/>
            <person name="Tost J."/>
            <person name="Edwards D."/>
            <person name="Zhou Y."/>
            <person name="Hua W."/>
            <person name="Sharpe A.G."/>
            <person name="Paterson A.H."/>
            <person name="Guan C."/>
            <person name="Wincker P."/>
        </authorList>
    </citation>
    <scope>NUCLEOTIDE SEQUENCE [LARGE SCALE GENOMIC DNA]</scope>
    <source>
        <strain evidence="2">cv. Darmor-bzh</strain>
    </source>
</reference>
<keyword evidence="2" id="KW-1185">Reference proteome</keyword>
<name>A0A078GFI4_BRANA</name>
<dbReference type="Proteomes" id="UP000028999">
    <property type="component" value="Unassembled WGS sequence"/>
</dbReference>